<evidence type="ECO:0000256" key="3">
    <source>
        <dbReference type="ARBA" id="ARBA00022989"/>
    </source>
</evidence>
<keyword evidence="4 6" id="KW-0472">Membrane</keyword>
<evidence type="ECO:0000313" key="8">
    <source>
        <dbReference type="EMBL" id="MEJ6012066.1"/>
    </source>
</evidence>
<dbReference type="InterPro" id="IPR026264">
    <property type="entry name" value="VirB8/PtlE"/>
</dbReference>
<keyword evidence="2 6" id="KW-0812">Transmembrane</keyword>
<accession>A0ABU8SER0</accession>
<dbReference type="InterPro" id="IPR007430">
    <property type="entry name" value="VirB8"/>
</dbReference>
<dbReference type="Pfam" id="PF04335">
    <property type="entry name" value="VirB8"/>
    <property type="match status" value="1"/>
</dbReference>
<evidence type="ECO:0000256" key="4">
    <source>
        <dbReference type="ARBA" id="ARBA00023136"/>
    </source>
</evidence>
<dbReference type="Gene3D" id="3.10.450.230">
    <property type="entry name" value="VirB8 protein"/>
    <property type="match status" value="1"/>
</dbReference>
<feature type="region of interest" description="Disordered" evidence="5">
    <location>
        <begin position="238"/>
        <end position="265"/>
    </location>
</feature>
<evidence type="ECO:0000256" key="5">
    <source>
        <dbReference type="SAM" id="MobiDB-lite"/>
    </source>
</evidence>
<protein>
    <submittedName>
        <fullName evidence="8">VirB8/TrbF family protein</fullName>
    </submittedName>
</protein>
<feature type="domain" description="Bacterial virulence protein VirB8" evidence="7">
    <location>
        <begin position="20"/>
        <end position="228"/>
    </location>
</feature>
<evidence type="ECO:0000313" key="9">
    <source>
        <dbReference type="Proteomes" id="UP001379235"/>
    </source>
</evidence>
<name>A0ABU8SER0_9SPHN</name>
<feature type="compositionally biased region" description="Low complexity" evidence="5">
    <location>
        <begin position="238"/>
        <end position="253"/>
    </location>
</feature>
<evidence type="ECO:0000256" key="6">
    <source>
        <dbReference type="SAM" id="Phobius"/>
    </source>
</evidence>
<evidence type="ECO:0000256" key="1">
    <source>
        <dbReference type="ARBA" id="ARBA00004167"/>
    </source>
</evidence>
<proteinExistence type="predicted"/>
<sequence>MTDNDSDTPADDREVYYAEARSWALDSQASSERSRRIAWIVAAIAMTVALLEALALVALAPIKTVVPYTVMVDRTTGYVQTLSGNQPQQVKPQAALSQSMLAQYVIARETFDINSLADQYRKVALWSGEEARRDYLALMPISNPQSPINIFPRASLVTTTISSVSMTGADTAQVRFITERRDQPQGAGVRSYWVGVLRFRYAGEPMSVEDRLVNPLGFQVVSYRRDQEAVPQTLAPPLAQPAAPVQSALPAQPGNAAPVQRRGTM</sequence>
<dbReference type="EMBL" id="JBBHJY010000013">
    <property type="protein sequence ID" value="MEJ6012066.1"/>
    <property type="molecule type" value="Genomic_DNA"/>
</dbReference>
<organism evidence="8 9">
    <name type="scientific">Novosphingobium aquae</name>
    <dbReference type="NCBI Taxonomy" id="3133435"/>
    <lineage>
        <taxon>Bacteria</taxon>
        <taxon>Pseudomonadati</taxon>
        <taxon>Pseudomonadota</taxon>
        <taxon>Alphaproteobacteria</taxon>
        <taxon>Sphingomonadales</taxon>
        <taxon>Sphingomonadaceae</taxon>
        <taxon>Novosphingobium</taxon>
    </lineage>
</organism>
<comment type="caution">
    <text evidence="8">The sequence shown here is derived from an EMBL/GenBank/DDBJ whole genome shotgun (WGS) entry which is preliminary data.</text>
</comment>
<reference evidence="8 9" key="1">
    <citation type="submission" date="2024-03" db="EMBL/GenBank/DDBJ databases">
        <authorList>
            <person name="Jo J.-H."/>
        </authorList>
    </citation>
    <scope>NUCLEOTIDE SEQUENCE [LARGE SCALE GENOMIC DNA]</scope>
    <source>
        <strain evidence="8 9">AS3R-12</strain>
    </source>
</reference>
<dbReference type="InterPro" id="IPR032710">
    <property type="entry name" value="NTF2-like_dom_sf"/>
</dbReference>
<keyword evidence="3 6" id="KW-1133">Transmembrane helix</keyword>
<keyword evidence="9" id="KW-1185">Reference proteome</keyword>
<dbReference type="PIRSF" id="PIRSF003299">
    <property type="entry name" value="VirB8_PtlE"/>
    <property type="match status" value="1"/>
</dbReference>
<evidence type="ECO:0000259" key="7">
    <source>
        <dbReference type="Pfam" id="PF04335"/>
    </source>
</evidence>
<dbReference type="RefSeq" id="WP_339969896.1">
    <property type="nucleotide sequence ID" value="NZ_JBBHJY010000013.1"/>
</dbReference>
<comment type="subcellular location">
    <subcellularLocation>
        <location evidence="1">Membrane</location>
        <topology evidence="1">Single-pass membrane protein</topology>
    </subcellularLocation>
</comment>
<feature type="transmembrane region" description="Helical" evidence="6">
    <location>
        <begin position="37"/>
        <end position="62"/>
    </location>
</feature>
<evidence type="ECO:0000256" key="2">
    <source>
        <dbReference type="ARBA" id="ARBA00022692"/>
    </source>
</evidence>
<gene>
    <name evidence="8" type="ORF">WG900_19345</name>
</gene>
<dbReference type="CDD" id="cd16424">
    <property type="entry name" value="VirB8"/>
    <property type="match status" value="1"/>
</dbReference>
<dbReference type="Proteomes" id="UP001379235">
    <property type="component" value="Unassembled WGS sequence"/>
</dbReference>
<dbReference type="SUPFAM" id="SSF54427">
    <property type="entry name" value="NTF2-like"/>
    <property type="match status" value="1"/>
</dbReference>